<sequence>MAAKKKTKFGVFEGELFYARLFEDTMDNSEYHERTQGQYNTMFVPKDSDELNRLIAMGFPEVSMGNQMVKPIAAADDRMGVKLKRPNVHPSGIEDFGGAPAVTHGVTSQKWDNIVDGNLGNGTKVKVKISIYGEGATAAVRLEKVGVVEHVPYQELAEAEDRW</sequence>
<evidence type="ECO:0000313" key="2">
    <source>
        <dbReference type="Proteomes" id="UP000425344"/>
    </source>
</evidence>
<evidence type="ECO:0000313" key="1">
    <source>
        <dbReference type="EMBL" id="QBQ72680.1"/>
    </source>
</evidence>
<dbReference type="EMBL" id="MK613347">
    <property type="protein sequence ID" value="QBQ72680.1"/>
    <property type="molecule type" value="Genomic_DNA"/>
</dbReference>
<reference evidence="1 2" key="1">
    <citation type="journal article" date="2019" name="mSystems">
        <title>Diverse, abundant and novel viruses infecting the marine abundant Roseobacter RCA lineage.</title>
        <authorList>
            <person name="Zhang Z.F."/>
            <person name="Chen F."/>
            <person name="Chu X."/>
            <person name="Zhang H."/>
            <person name="Luo H.W."/>
            <person name="Zhai Z.Q."/>
            <person name="Yang M.Y."/>
            <person name="Zhao Y.L."/>
        </authorList>
    </citation>
    <scope>NUCLEOTIDE SEQUENCE [LARGE SCALE GENOMIC DNA]</scope>
</reference>
<proteinExistence type="predicted"/>
<organism evidence="1 2">
    <name type="scientific">Roseobacter phage CRP-5</name>
    <dbReference type="NCBI Taxonomy" id="2559284"/>
    <lineage>
        <taxon>Viruses</taxon>
        <taxon>Duplodnaviria</taxon>
        <taxon>Heunggongvirae</taxon>
        <taxon>Uroviricota</taxon>
        <taxon>Caudoviricetes</taxon>
        <taxon>Zobellviridae</taxon>
        <taxon>Cobavirinae</taxon>
        <taxon>Veravirus</taxon>
    </lineage>
</organism>
<gene>
    <name evidence="1" type="ORF">CRP5_gp14</name>
</gene>
<protein>
    <submittedName>
        <fullName evidence="1">Uncharacterized protein</fullName>
    </submittedName>
</protein>
<dbReference type="Proteomes" id="UP000425344">
    <property type="component" value="Segment"/>
</dbReference>
<accession>A0A646QWB0</accession>
<name>A0A646QWB0_9CAUD</name>